<dbReference type="InterPro" id="IPR045180">
    <property type="entry name" value="La_dom_prot"/>
</dbReference>
<dbReference type="GO" id="GO:0003729">
    <property type="term" value="F:mRNA binding"/>
    <property type="evidence" value="ECO:0007669"/>
    <property type="project" value="TreeGrafter"/>
</dbReference>
<dbReference type="InterPro" id="IPR035979">
    <property type="entry name" value="RBD_domain_sf"/>
</dbReference>
<dbReference type="Pfam" id="PF08777">
    <property type="entry name" value="RRM_3"/>
    <property type="match status" value="1"/>
</dbReference>
<dbReference type="GO" id="GO:0045727">
    <property type="term" value="P:positive regulation of translation"/>
    <property type="evidence" value="ECO:0007669"/>
    <property type="project" value="TreeGrafter"/>
</dbReference>
<evidence type="ECO:0000256" key="4">
    <source>
        <dbReference type="PROSITE-ProRule" id="PRU00332"/>
    </source>
</evidence>
<dbReference type="InterPro" id="IPR000504">
    <property type="entry name" value="RRM_dom"/>
</dbReference>
<evidence type="ECO:0000259" key="6">
    <source>
        <dbReference type="PROSITE" id="PS50102"/>
    </source>
</evidence>
<dbReference type="GO" id="GO:0005634">
    <property type="term" value="C:nucleus"/>
    <property type="evidence" value="ECO:0007669"/>
    <property type="project" value="UniProtKB-SubCell"/>
</dbReference>
<dbReference type="SUPFAM" id="SSF54928">
    <property type="entry name" value="RNA-binding domain, RBD"/>
    <property type="match status" value="2"/>
</dbReference>
<dbReference type="PROSITE" id="PS50102">
    <property type="entry name" value="RRM"/>
    <property type="match status" value="1"/>
</dbReference>
<evidence type="ECO:0000313" key="10">
    <source>
        <dbReference type="Proteomes" id="UP000614350"/>
    </source>
</evidence>
<dbReference type="CDD" id="cd12291">
    <property type="entry name" value="RRM1_La"/>
    <property type="match status" value="1"/>
</dbReference>
<dbReference type="GO" id="GO:0010494">
    <property type="term" value="C:cytoplasmic stress granule"/>
    <property type="evidence" value="ECO:0007669"/>
    <property type="project" value="TreeGrafter"/>
</dbReference>
<dbReference type="PROSITE" id="PS51939">
    <property type="entry name" value="XRRM"/>
    <property type="match status" value="1"/>
</dbReference>
<feature type="compositionally biased region" description="Basic and acidic residues" evidence="5">
    <location>
        <begin position="9"/>
        <end position="46"/>
    </location>
</feature>
<evidence type="ECO:0000256" key="2">
    <source>
        <dbReference type="ARBA" id="ARBA00022884"/>
    </source>
</evidence>
<dbReference type="PANTHER" id="PTHR22792">
    <property type="entry name" value="LUPUS LA PROTEIN-RELATED"/>
    <property type="match status" value="1"/>
</dbReference>
<dbReference type="InterPro" id="IPR006630">
    <property type="entry name" value="La_HTH"/>
</dbReference>
<sequence>MANGQEEYNTEKKDESVTEEVKKDKPVENAKDDTKTEETKETKESSEPTEELLEQIKDQIEFYFGNVNMQRDKFLTEQIKLDEGWIPLSVMLNFNMLATMTTDCDIIVKSLESSELIEISEDKKKIRRSPKFPLPIYNEEYRKAQEAKTVYMKGFPLENINIQKLKTYFKQYEPYENIVMRKYLDKDKTLHFKGSIYLQFKTLDDAKTFMARESVKYNETELIRKWAADYNVERASEKEERKQRIQEARNKKTEAASKDSKVADNVNLPKGAIIHMKGMPNDCTRDIIRTRFEEFEIPIAYIHFESGDKEAWIRFQEENAAKTILEKLSENKILIEETEVTCRVLENEEEQKYLDEVKKYISNLRQRHKSRNENKKNRTGHKGGRKRPATSPADHEPAKTAAVE</sequence>
<dbReference type="GO" id="GO:1990904">
    <property type="term" value="C:ribonucleoprotein complex"/>
    <property type="evidence" value="ECO:0007669"/>
    <property type="project" value="UniProtKB-UniRule"/>
</dbReference>
<dbReference type="EMBL" id="JACSEA010000014">
    <property type="protein sequence ID" value="KAF7386024.1"/>
    <property type="molecule type" value="Genomic_DNA"/>
</dbReference>
<proteinExistence type="predicted"/>
<dbReference type="GO" id="GO:0008033">
    <property type="term" value="P:tRNA processing"/>
    <property type="evidence" value="ECO:0007669"/>
    <property type="project" value="TreeGrafter"/>
</dbReference>
<keyword evidence="2 4" id="KW-0694">RNA-binding</keyword>
<accession>A0A834JFC3</accession>
<dbReference type="InterPro" id="IPR002344">
    <property type="entry name" value="Lupus_La"/>
</dbReference>
<dbReference type="PRINTS" id="PR00302">
    <property type="entry name" value="LUPUSLA"/>
</dbReference>
<gene>
    <name evidence="9" type="ORF">HZH66_011866</name>
</gene>
<feature type="compositionally biased region" description="Basic residues" evidence="5">
    <location>
        <begin position="377"/>
        <end position="388"/>
    </location>
</feature>
<comment type="subcellular location">
    <subcellularLocation>
        <location evidence="1">Nucleus</location>
    </subcellularLocation>
</comment>
<dbReference type="Gene3D" id="3.30.70.330">
    <property type="match status" value="2"/>
</dbReference>
<dbReference type="AlphaFoldDB" id="A0A834JFC3"/>
<dbReference type="InterPro" id="IPR014886">
    <property type="entry name" value="La_xRRM"/>
</dbReference>
<keyword evidence="3" id="KW-0539">Nucleus</keyword>
<feature type="region of interest" description="Disordered" evidence="5">
    <location>
        <begin position="241"/>
        <end position="260"/>
    </location>
</feature>
<evidence type="ECO:0000256" key="5">
    <source>
        <dbReference type="SAM" id="MobiDB-lite"/>
    </source>
</evidence>
<dbReference type="InterPro" id="IPR012677">
    <property type="entry name" value="Nucleotide-bd_a/b_plait_sf"/>
</dbReference>
<evidence type="ECO:0000256" key="1">
    <source>
        <dbReference type="ARBA" id="ARBA00004123"/>
    </source>
</evidence>
<evidence type="ECO:0000259" key="8">
    <source>
        <dbReference type="PROSITE" id="PS51939"/>
    </source>
</evidence>
<dbReference type="GO" id="GO:0005829">
    <property type="term" value="C:cytosol"/>
    <property type="evidence" value="ECO:0007669"/>
    <property type="project" value="TreeGrafter"/>
</dbReference>
<dbReference type="PROSITE" id="PS50961">
    <property type="entry name" value="HTH_LA"/>
    <property type="match status" value="1"/>
</dbReference>
<dbReference type="PANTHER" id="PTHR22792:SF166">
    <property type="entry name" value="LUPUS LA PROTEIN HOMOLOG"/>
    <property type="match status" value="1"/>
</dbReference>
<keyword evidence="10" id="KW-1185">Reference proteome</keyword>
<dbReference type="SUPFAM" id="SSF46785">
    <property type="entry name" value="Winged helix' DNA-binding domain"/>
    <property type="match status" value="1"/>
</dbReference>
<feature type="domain" description="RRM" evidence="6">
    <location>
        <begin position="148"/>
        <end position="250"/>
    </location>
</feature>
<feature type="domain" description="XRRM" evidence="8">
    <location>
        <begin position="267"/>
        <end position="389"/>
    </location>
</feature>
<dbReference type="SMART" id="SM00360">
    <property type="entry name" value="RRM"/>
    <property type="match status" value="2"/>
</dbReference>
<comment type="caution">
    <text evidence="9">The sequence shown here is derived from an EMBL/GenBank/DDBJ whole genome shotgun (WGS) entry which is preliminary data.</text>
</comment>
<evidence type="ECO:0000259" key="7">
    <source>
        <dbReference type="PROSITE" id="PS50961"/>
    </source>
</evidence>
<dbReference type="Proteomes" id="UP000614350">
    <property type="component" value="Unassembled WGS sequence"/>
</dbReference>
<organism evidence="9 10">
    <name type="scientific">Vespula vulgaris</name>
    <name type="common">Yellow jacket</name>
    <name type="synonym">Wasp</name>
    <dbReference type="NCBI Taxonomy" id="7454"/>
    <lineage>
        <taxon>Eukaryota</taxon>
        <taxon>Metazoa</taxon>
        <taxon>Ecdysozoa</taxon>
        <taxon>Arthropoda</taxon>
        <taxon>Hexapoda</taxon>
        <taxon>Insecta</taxon>
        <taxon>Pterygota</taxon>
        <taxon>Neoptera</taxon>
        <taxon>Endopterygota</taxon>
        <taxon>Hymenoptera</taxon>
        <taxon>Apocrita</taxon>
        <taxon>Aculeata</taxon>
        <taxon>Vespoidea</taxon>
        <taxon>Vespidae</taxon>
        <taxon>Vespinae</taxon>
        <taxon>Vespula</taxon>
    </lineage>
</organism>
<reference evidence="9" key="1">
    <citation type="journal article" date="2020" name="G3 (Bethesda)">
        <title>High-Quality Assemblies for Three Invasive Social Wasps from the &lt;i&gt;Vespula&lt;/i&gt; Genus.</title>
        <authorList>
            <person name="Harrop T.W.R."/>
            <person name="Guhlin J."/>
            <person name="McLaughlin G.M."/>
            <person name="Permina E."/>
            <person name="Stockwell P."/>
            <person name="Gilligan J."/>
            <person name="Le Lec M.F."/>
            <person name="Gruber M.A.M."/>
            <person name="Quinn O."/>
            <person name="Lovegrove M."/>
            <person name="Duncan E.J."/>
            <person name="Remnant E.J."/>
            <person name="Van Eeckhoven J."/>
            <person name="Graham B."/>
            <person name="Knapp R.A."/>
            <person name="Langford K.W."/>
            <person name="Kronenberg Z."/>
            <person name="Press M.O."/>
            <person name="Eacker S.M."/>
            <person name="Wilson-Rankin E.E."/>
            <person name="Purcell J."/>
            <person name="Lester P.J."/>
            <person name="Dearden P.K."/>
        </authorList>
    </citation>
    <scope>NUCLEOTIDE SEQUENCE</scope>
    <source>
        <strain evidence="9">Marl-1</strain>
    </source>
</reference>
<feature type="domain" description="HTH La-type RNA-binding" evidence="7">
    <location>
        <begin position="46"/>
        <end position="136"/>
    </location>
</feature>
<name>A0A834JFC3_VESVU</name>
<dbReference type="SMART" id="SM00715">
    <property type="entry name" value="LA"/>
    <property type="match status" value="1"/>
</dbReference>
<dbReference type="Pfam" id="PF05383">
    <property type="entry name" value="La"/>
    <property type="match status" value="1"/>
</dbReference>
<dbReference type="Gene3D" id="1.10.10.10">
    <property type="entry name" value="Winged helix-like DNA-binding domain superfamily/Winged helix DNA-binding domain"/>
    <property type="match status" value="1"/>
</dbReference>
<evidence type="ECO:0000256" key="3">
    <source>
        <dbReference type="ARBA" id="ARBA00023242"/>
    </source>
</evidence>
<evidence type="ECO:0000313" key="9">
    <source>
        <dbReference type="EMBL" id="KAF7386024.1"/>
    </source>
</evidence>
<protein>
    <submittedName>
        <fullName evidence="9">Uncharacterized protein</fullName>
    </submittedName>
</protein>
<dbReference type="InterPro" id="IPR036390">
    <property type="entry name" value="WH_DNA-bd_sf"/>
</dbReference>
<dbReference type="CDD" id="cd12541">
    <property type="entry name" value="RRM2_La"/>
    <property type="match status" value="1"/>
</dbReference>
<feature type="region of interest" description="Disordered" evidence="5">
    <location>
        <begin position="363"/>
        <end position="404"/>
    </location>
</feature>
<dbReference type="InterPro" id="IPR036388">
    <property type="entry name" value="WH-like_DNA-bd_sf"/>
</dbReference>
<feature type="region of interest" description="Disordered" evidence="5">
    <location>
        <begin position="1"/>
        <end position="51"/>
    </location>
</feature>